<protein>
    <submittedName>
        <fullName evidence="2">Uncharacterized protein LOC100180855</fullName>
    </submittedName>
</protein>
<dbReference type="PANTHER" id="PTHR46989">
    <property type="entry name" value="USP DOMAIN-CONTAINING PROTEIN"/>
    <property type="match status" value="1"/>
</dbReference>
<gene>
    <name evidence="2" type="primary">LOC100180855-003</name>
</gene>
<dbReference type="SUPFAM" id="SSF52402">
    <property type="entry name" value="Adenine nucleotide alpha hydrolases-like"/>
    <property type="match status" value="1"/>
</dbReference>
<proteinExistence type="evidence at transcript level"/>
<accession>A0A6F9DI27</accession>
<name>A0A6F9DI27_9ASCI</name>
<dbReference type="EMBL" id="LR786751">
    <property type="protein sequence ID" value="CAB3262609.1"/>
    <property type="molecule type" value="mRNA"/>
</dbReference>
<organism evidence="2">
    <name type="scientific">Phallusia mammillata</name>
    <dbReference type="NCBI Taxonomy" id="59560"/>
    <lineage>
        <taxon>Eukaryota</taxon>
        <taxon>Metazoa</taxon>
        <taxon>Chordata</taxon>
        <taxon>Tunicata</taxon>
        <taxon>Ascidiacea</taxon>
        <taxon>Phlebobranchia</taxon>
        <taxon>Ascidiidae</taxon>
        <taxon>Phallusia</taxon>
    </lineage>
</organism>
<dbReference type="CDD" id="cd23659">
    <property type="entry name" value="USP_At3g01520-like"/>
    <property type="match status" value="1"/>
</dbReference>
<feature type="domain" description="UspA" evidence="1">
    <location>
        <begin position="2"/>
        <end position="148"/>
    </location>
</feature>
<dbReference type="Gene3D" id="3.40.50.620">
    <property type="entry name" value="HUPs"/>
    <property type="match status" value="1"/>
</dbReference>
<dbReference type="AlphaFoldDB" id="A0A6F9DI27"/>
<dbReference type="InterPro" id="IPR006015">
    <property type="entry name" value="Universal_stress_UspA"/>
</dbReference>
<dbReference type="PRINTS" id="PR01438">
    <property type="entry name" value="UNVRSLSTRESS"/>
</dbReference>
<dbReference type="InterPro" id="IPR006016">
    <property type="entry name" value="UspA"/>
</dbReference>
<dbReference type="PANTHER" id="PTHR46989:SF3">
    <property type="entry name" value="USPA DOMAIN-CONTAINING PROTEIN"/>
    <property type="match status" value="1"/>
</dbReference>
<evidence type="ECO:0000259" key="1">
    <source>
        <dbReference type="Pfam" id="PF00582"/>
    </source>
</evidence>
<sequence>MKVLLAYDGSANADKAFEWYFKNLHKDCYDVKVFSHVDKPDIPTSLFGGVPVLMYEEVQMMIKEHREKCLKLTEELNTKCKAYGEKIIAEVETTDEGAGHAICRHATDFEADLIVTGTRGQGKVRRTILGSVSDYVIHHSKIPITVCH</sequence>
<evidence type="ECO:0000313" key="2">
    <source>
        <dbReference type="EMBL" id="CAB3262609.1"/>
    </source>
</evidence>
<reference evidence="2" key="1">
    <citation type="submission" date="2020-04" db="EMBL/GenBank/DDBJ databases">
        <authorList>
            <person name="Neveu A P."/>
        </authorList>
    </citation>
    <scope>NUCLEOTIDE SEQUENCE</scope>
    <source>
        <tissue evidence="2">Whole embryo</tissue>
    </source>
</reference>
<dbReference type="InterPro" id="IPR014729">
    <property type="entry name" value="Rossmann-like_a/b/a_fold"/>
</dbReference>
<dbReference type="Pfam" id="PF00582">
    <property type="entry name" value="Usp"/>
    <property type="match status" value="1"/>
</dbReference>